<comment type="caution">
    <text evidence="4">The sequence shown here is derived from an EMBL/GenBank/DDBJ whole genome shotgun (WGS) entry which is preliminary data.</text>
</comment>
<dbReference type="InterPro" id="IPR021109">
    <property type="entry name" value="Peptidase_aspartic_dom_sf"/>
</dbReference>
<dbReference type="GO" id="GO:0006508">
    <property type="term" value="P:proteolysis"/>
    <property type="evidence" value="ECO:0007669"/>
    <property type="project" value="InterPro"/>
</dbReference>
<accession>A0A9K3P374</accession>
<dbReference type="PANTHER" id="PTHR13683">
    <property type="entry name" value="ASPARTYL PROTEASES"/>
    <property type="match status" value="1"/>
</dbReference>
<reference evidence="4" key="2">
    <citation type="submission" date="2020-06" db="EMBL/GenBank/DDBJ databases">
        <title>Helianthus annuus Genome sequencing and assembly Release 2.</title>
        <authorList>
            <person name="Gouzy J."/>
            <person name="Langlade N."/>
            <person name="Munos S."/>
        </authorList>
    </citation>
    <scope>NUCLEOTIDE SEQUENCE</scope>
    <source>
        <tissue evidence="4">Leaves</tissue>
    </source>
</reference>
<dbReference type="Proteomes" id="UP000215914">
    <property type="component" value="Unassembled WGS sequence"/>
</dbReference>
<evidence type="ECO:0000259" key="3">
    <source>
        <dbReference type="PROSITE" id="PS51767"/>
    </source>
</evidence>
<dbReference type="Pfam" id="PF00026">
    <property type="entry name" value="Asp"/>
    <property type="match status" value="1"/>
</dbReference>
<dbReference type="AlphaFoldDB" id="A0A9K3P374"/>
<dbReference type="InterPro" id="IPR033121">
    <property type="entry name" value="PEPTIDASE_A1"/>
</dbReference>
<dbReference type="PANTHER" id="PTHR13683:SF685">
    <property type="entry name" value="EUKARYOTIC ASPARTYL PROTEASE FAMILY PROTEIN"/>
    <property type="match status" value="1"/>
</dbReference>
<proteinExistence type="inferred from homology"/>
<gene>
    <name evidence="4" type="ORF">HanXRQr2_Chr01g0026021</name>
</gene>
<dbReference type="EMBL" id="MNCJ02000316">
    <property type="protein sequence ID" value="KAF5822396.1"/>
    <property type="molecule type" value="Genomic_DNA"/>
</dbReference>
<dbReference type="EC" id="3.4.23.25" evidence="4"/>
<keyword evidence="2" id="KW-0472">Membrane</keyword>
<feature type="transmembrane region" description="Helical" evidence="2">
    <location>
        <begin position="64"/>
        <end position="85"/>
    </location>
</feature>
<dbReference type="Gene3D" id="2.40.70.10">
    <property type="entry name" value="Acid Proteases"/>
    <property type="match status" value="2"/>
</dbReference>
<evidence type="ECO:0000313" key="5">
    <source>
        <dbReference type="Proteomes" id="UP000215914"/>
    </source>
</evidence>
<dbReference type="InterPro" id="IPR001461">
    <property type="entry name" value="Aspartic_peptidase_A1"/>
</dbReference>
<sequence>MEYRVQVDTGSDILWIDCHMKGYHDEFCFYIYYYKGAVLMGKNWSYDSCTSHMITGLCVVCRRWLFAFWACSFMIMQLNMLYPILYLTAGPSIQMFTGKCRTIQSGNLNSSFDGILGFGKSNASVLSQLASLGVKRMFAHCLDSYNMGGIFAIGHVVQPKVINSTPFIPSEEHYTSYVTGIKVGGEFLNLSNGVEKRKAVIDSGTSLVYLPDVIYKPLVNKILAVQSGMRSHVLLDNFTCIGGSISVDDELPAVTFHFENSLSLKVDPHDYMFAYRITWAPQVKRDIIVLGELILLDKLFLYDLEKQTVGWTEYNCSSSIALQDEASGLVNLVGFGSDSVSSAMSLIIHRFLIFLLLVSLPIIHAK</sequence>
<keyword evidence="2" id="KW-0812">Transmembrane</keyword>
<keyword evidence="2" id="KW-1133">Transmembrane helix</keyword>
<feature type="domain" description="Peptidase A1" evidence="3">
    <location>
        <begin position="1"/>
        <end position="312"/>
    </location>
</feature>
<dbReference type="GO" id="GO:0004190">
    <property type="term" value="F:aspartic-type endopeptidase activity"/>
    <property type="evidence" value="ECO:0007669"/>
    <property type="project" value="UniProtKB-EC"/>
</dbReference>
<reference evidence="4" key="1">
    <citation type="journal article" date="2017" name="Nature">
        <title>The sunflower genome provides insights into oil metabolism, flowering and Asterid evolution.</title>
        <authorList>
            <person name="Badouin H."/>
            <person name="Gouzy J."/>
            <person name="Grassa C.J."/>
            <person name="Murat F."/>
            <person name="Staton S.E."/>
            <person name="Cottret L."/>
            <person name="Lelandais-Briere C."/>
            <person name="Owens G.L."/>
            <person name="Carrere S."/>
            <person name="Mayjonade B."/>
            <person name="Legrand L."/>
            <person name="Gill N."/>
            <person name="Kane N.C."/>
            <person name="Bowers J.E."/>
            <person name="Hubner S."/>
            <person name="Bellec A."/>
            <person name="Berard A."/>
            <person name="Berges H."/>
            <person name="Blanchet N."/>
            <person name="Boniface M.C."/>
            <person name="Brunel D."/>
            <person name="Catrice O."/>
            <person name="Chaidir N."/>
            <person name="Claudel C."/>
            <person name="Donnadieu C."/>
            <person name="Faraut T."/>
            <person name="Fievet G."/>
            <person name="Helmstetter N."/>
            <person name="King M."/>
            <person name="Knapp S.J."/>
            <person name="Lai Z."/>
            <person name="Le Paslier M.C."/>
            <person name="Lippi Y."/>
            <person name="Lorenzon L."/>
            <person name="Mandel J.R."/>
            <person name="Marage G."/>
            <person name="Marchand G."/>
            <person name="Marquand E."/>
            <person name="Bret-Mestries E."/>
            <person name="Morien E."/>
            <person name="Nambeesan S."/>
            <person name="Nguyen T."/>
            <person name="Pegot-Espagnet P."/>
            <person name="Pouilly N."/>
            <person name="Raftis F."/>
            <person name="Sallet E."/>
            <person name="Schiex T."/>
            <person name="Thomas J."/>
            <person name="Vandecasteele C."/>
            <person name="Vares D."/>
            <person name="Vear F."/>
            <person name="Vautrin S."/>
            <person name="Crespi M."/>
            <person name="Mangin B."/>
            <person name="Burke J.M."/>
            <person name="Salse J."/>
            <person name="Munos S."/>
            <person name="Vincourt P."/>
            <person name="Rieseberg L.H."/>
            <person name="Langlade N.B."/>
        </authorList>
    </citation>
    <scope>NUCLEOTIDE SEQUENCE</scope>
    <source>
        <tissue evidence="4">Leaves</tissue>
    </source>
</reference>
<evidence type="ECO:0000256" key="1">
    <source>
        <dbReference type="ARBA" id="ARBA00007447"/>
    </source>
</evidence>
<protein>
    <submittedName>
        <fullName evidence="4">Saccharopepsin</fullName>
        <ecNumber evidence="4">3.4.23.25</ecNumber>
    </submittedName>
</protein>
<dbReference type="SUPFAM" id="SSF50630">
    <property type="entry name" value="Acid proteases"/>
    <property type="match status" value="1"/>
</dbReference>
<dbReference type="Gramene" id="mRNA:HanXRQr2_Chr01g0026021">
    <property type="protein sequence ID" value="mRNA:HanXRQr2_Chr01g0026021"/>
    <property type="gene ID" value="HanXRQr2_Chr01g0026021"/>
</dbReference>
<dbReference type="PROSITE" id="PS51767">
    <property type="entry name" value="PEPTIDASE_A1"/>
    <property type="match status" value="1"/>
</dbReference>
<keyword evidence="5" id="KW-1185">Reference proteome</keyword>
<organism evidence="4 5">
    <name type="scientific">Helianthus annuus</name>
    <name type="common">Common sunflower</name>
    <dbReference type="NCBI Taxonomy" id="4232"/>
    <lineage>
        <taxon>Eukaryota</taxon>
        <taxon>Viridiplantae</taxon>
        <taxon>Streptophyta</taxon>
        <taxon>Embryophyta</taxon>
        <taxon>Tracheophyta</taxon>
        <taxon>Spermatophyta</taxon>
        <taxon>Magnoliopsida</taxon>
        <taxon>eudicotyledons</taxon>
        <taxon>Gunneridae</taxon>
        <taxon>Pentapetalae</taxon>
        <taxon>asterids</taxon>
        <taxon>campanulids</taxon>
        <taxon>Asterales</taxon>
        <taxon>Asteraceae</taxon>
        <taxon>Asteroideae</taxon>
        <taxon>Heliantheae alliance</taxon>
        <taxon>Heliantheae</taxon>
        <taxon>Helianthus</taxon>
    </lineage>
</organism>
<evidence type="ECO:0000313" key="4">
    <source>
        <dbReference type="EMBL" id="KAF5822396.1"/>
    </source>
</evidence>
<keyword evidence="4" id="KW-0378">Hydrolase</keyword>
<comment type="similarity">
    <text evidence="1">Belongs to the peptidase A1 family.</text>
</comment>
<name>A0A9K3P374_HELAN</name>
<evidence type="ECO:0000256" key="2">
    <source>
        <dbReference type="SAM" id="Phobius"/>
    </source>
</evidence>